<accession>A0A1L3ZR86</accession>
<keyword evidence="2" id="KW-1185">Reference proteome</keyword>
<evidence type="ECO:0000313" key="1">
    <source>
        <dbReference type="EMBL" id="API58141.1"/>
    </source>
</evidence>
<organism evidence="1 2">
    <name type="scientific">Tardibacter chloracetimidivorans</name>
    <dbReference type="NCBI Taxonomy" id="1921510"/>
    <lineage>
        <taxon>Bacteria</taxon>
        <taxon>Pseudomonadati</taxon>
        <taxon>Pseudomonadota</taxon>
        <taxon>Alphaproteobacteria</taxon>
        <taxon>Sphingomonadales</taxon>
        <taxon>Sphingomonadaceae</taxon>
        <taxon>Tardibacter</taxon>
    </lineage>
</organism>
<dbReference type="KEGG" id="sphj:BSL82_01525"/>
<sequence>MLACSVVASPPKGEWRAGDPAGSLAAIMGGTSVRRGLIAPAVGLALLAAACAAPSSYNGIALARGAASPELQDLALVF</sequence>
<name>A0A1L3ZR86_9SPHN</name>
<protein>
    <submittedName>
        <fullName evidence="1">Uncharacterized protein</fullName>
    </submittedName>
</protein>
<evidence type="ECO:0000313" key="2">
    <source>
        <dbReference type="Proteomes" id="UP000182063"/>
    </source>
</evidence>
<reference evidence="2" key="1">
    <citation type="submission" date="2016-11" db="EMBL/GenBank/DDBJ databases">
        <title>Complete Genome Sequence of alachlor-degrading Sphingomonas sp. strain JJ-A5.</title>
        <authorList>
            <person name="Lee H."/>
            <person name="Ka J.-O."/>
        </authorList>
    </citation>
    <scope>NUCLEOTIDE SEQUENCE [LARGE SCALE GENOMIC DNA]</scope>
    <source>
        <strain evidence="2">JJ-A5</strain>
    </source>
</reference>
<proteinExistence type="predicted"/>
<dbReference type="Proteomes" id="UP000182063">
    <property type="component" value="Chromosome"/>
</dbReference>
<dbReference type="EMBL" id="CP018221">
    <property type="protein sequence ID" value="API58141.1"/>
    <property type="molecule type" value="Genomic_DNA"/>
</dbReference>
<dbReference type="AlphaFoldDB" id="A0A1L3ZR86"/>
<gene>
    <name evidence="1" type="ORF">BSL82_01525</name>
</gene>